<dbReference type="GO" id="GO:0000027">
    <property type="term" value="P:ribosomal large subunit assembly"/>
    <property type="evidence" value="ECO:0007669"/>
    <property type="project" value="EnsemblFungi"/>
</dbReference>
<organism evidence="8 9">
    <name type="scientific">Vairimorpha apis BRL 01</name>
    <dbReference type="NCBI Taxonomy" id="1037528"/>
    <lineage>
        <taxon>Eukaryota</taxon>
        <taxon>Fungi</taxon>
        <taxon>Fungi incertae sedis</taxon>
        <taxon>Microsporidia</taxon>
        <taxon>Nosematidae</taxon>
        <taxon>Vairimorpha</taxon>
    </lineage>
</organism>
<dbReference type="HAMAP" id="MF_01337_A">
    <property type="entry name" value="Ribosomal_uL18_A"/>
    <property type="match status" value="1"/>
</dbReference>
<dbReference type="InterPro" id="IPR057268">
    <property type="entry name" value="Ribosomal_L18"/>
</dbReference>
<evidence type="ECO:0000256" key="4">
    <source>
        <dbReference type="ARBA" id="ARBA00022980"/>
    </source>
</evidence>
<proteinExistence type="inferred from homology"/>
<evidence type="ECO:0000256" key="3">
    <source>
        <dbReference type="ARBA" id="ARBA00022490"/>
    </source>
</evidence>
<reference evidence="8 9" key="1">
    <citation type="journal article" date="2013" name="BMC Genomics">
        <title>Genome sequencing and comparative genomics of honey bee microsporidia, Nosema apis reveal novel insights into host-parasite interactions.</title>
        <authorList>
            <person name="Chen Yp."/>
            <person name="Pettis J.S."/>
            <person name="Zhao Y."/>
            <person name="Liu X."/>
            <person name="Tallon L.J."/>
            <person name="Sadzewicz L.D."/>
            <person name="Li R."/>
            <person name="Zheng H."/>
            <person name="Huang S."/>
            <person name="Zhang X."/>
            <person name="Hamilton M.C."/>
            <person name="Pernal S.F."/>
            <person name="Melathopoulos A.P."/>
            <person name="Yan X."/>
            <person name="Evans J.D."/>
        </authorList>
    </citation>
    <scope>NUCLEOTIDE SEQUENCE [LARGE SCALE GENOMIC DNA]</scope>
    <source>
        <strain evidence="8 9">BRL 01</strain>
    </source>
</reference>
<dbReference type="EMBL" id="KE647085">
    <property type="protein sequence ID" value="EQB61809.1"/>
    <property type="molecule type" value="Genomic_DNA"/>
</dbReference>
<comment type="subcellular location">
    <subcellularLocation>
        <location evidence="1">Cytoplasm</location>
    </subcellularLocation>
</comment>
<dbReference type="GO" id="GO:0006412">
    <property type="term" value="P:translation"/>
    <property type="evidence" value="ECO:0007669"/>
    <property type="project" value="InterPro"/>
</dbReference>
<dbReference type="Proteomes" id="UP000053780">
    <property type="component" value="Unassembled WGS sequence"/>
</dbReference>
<feature type="domain" description="Large ribosomal subunit protein uL18 C-terminal eukaryotes" evidence="7">
    <location>
        <begin position="240"/>
        <end position="291"/>
    </location>
</feature>
<evidence type="ECO:0000256" key="5">
    <source>
        <dbReference type="ARBA" id="ARBA00023274"/>
    </source>
</evidence>
<keyword evidence="5" id="KW-0687">Ribonucleoprotein</keyword>
<dbReference type="InterPro" id="IPR025607">
    <property type="entry name" value="Ribosomal_uL18_C_euk"/>
</dbReference>
<dbReference type="GO" id="GO:0003735">
    <property type="term" value="F:structural constituent of ribosome"/>
    <property type="evidence" value="ECO:0007669"/>
    <property type="project" value="InterPro"/>
</dbReference>
<dbReference type="CDD" id="cd00432">
    <property type="entry name" value="Ribosomal_L18_L5e"/>
    <property type="match status" value="1"/>
</dbReference>
<evidence type="ECO:0000256" key="1">
    <source>
        <dbReference type="ARBA" id="ARBA00004496"/>
    </source>
</evidence>
<evidence type="ECO:0000313" key="9">
    <source>
        <dbReference type="Proteomes" id="UP000053780"/>
    </source>
</evidence>
<dbReference type="AlphaFoldDB" id="T0LBZ7"/>
<keyword evidence="3" id="KW-0963">Cytoplasm</keyword>
<protein>
    <submittedName>
        <fullName evidence="8">60s ribosomal protein l5</fullName>
    </submittedName>
</protein>
<dbReference type="PANTHER" id="PTHR23410">
    <property type="entry name" value="RIBOSOMAL PROTEIN L5-RELATED"/>
    <property type="match status" value="1"/>
</dbReference>
<dbReference type="VEuPathDB" id="MicrosporidiaDB:NAPIS_ORF00615"/>
<comment type="similarity">
    <text evidence="2">Belongs to the universal ribosomal protein uL18 family.</text>
</comment>
<keyword evidence="4 8" id="KW-0689">Ribosomal protein</keyword>
<dbReference type="HOGENOM" id="CLU_056222_1_0_1"/>
<dbReference type="GO" id="GO:0022625">
    <property type="term" value="C:cytosolic large ribosomal subunit"/>
    <property type="evidence" value="ECO:0007669"/>
    <property type="project" value="EnsemblFungi"/>
</dbReference>
<sequence>MARKSGRRSKRTKSLATKSSRFQVKRRRRRECKTDYKHRINLIKQDYNKQGAVKFRLVVRKTNTKVICQITRAYIDGDRVFAYADSTELKNYGVDFGLTNHFAFYATGFLVGRRALAKLSMDDLYKPKKTDGEFTITEDIDEERRALKVFLDIGLSRSTKGANTFIAMKGCSDSGVYIPHSESKFIGYDKKKGFNSEQLRDRIFCKHVSDYMKDLKEKDEEKFKLQFSDYIKKNIDPDNIQKIYQEALDKISIDPKKIEKEKKDYSHFKKFKVPKLPLEERKRRIQEKLITLQSN</sequence>
<dbReference type="Pfam" id="PF14204">
    <property type="entry name" value="Ribosomal_L18_c"/>
    <property type="match status" value="1"/>
</dbReference>
<dbReference type="Gene3D" id="3.30.420.100">
    <property type="match status" value="1"/>
</dbReference>
<accession>T0LBZ7</accession>
<dbReference type="Pfam" id="PF17144">
    <property type="entry name" value="Ribosomal_L5e"/>
    <property type="match status" value="1"/>
</dbReference>
<feature type="compositionally biased region" description="Basic residues" evidence="6">
    <location>
        <begin position="1"/>
        <end position="13"/>
    </location>
</feature>
<dbReference type="PANTHER" id="PTHR23410:SF12">
    <property type="entry name" value="LARGE RIBOSOMAL SUBUNIT PROTEIN UL18"/>
    <property type="match status" value="1"/>
</dbReference>
<dbReference type="InterPro" id="IPR005485">
    <property type="entry name" value="Rbsml_uL18_euk_arch"/>
</dbReference>
<evidence type="ECO:0000256" key="6">
    <source>
        <dbReference type="SAM" id="MobiDB-lite"/>
    </source>
</evidence>
<dbReference type="SUPFAM" id="SSF53137">
    <property type="entry name" value="Translational machinery components"/>
    <property type="match status" value="1"/>
</dbReference>
<evidence type="ECO:0000256" key="2">
    <source>
        <dbReference type="ARBA" id="ARBA00007116"/>
    </source>
</evidence>
<dbReference type="GO" id="GO:0008097">
    <property type="term" value="F:5S rRNA binding"/>
    <property type="evidence" value="ECO:0007669"/>
    <property type="project" value="EnsemblFungi"/>
</dbReference>
<gene>
    <name evidence="8" type="ORF">NAPIS_ORF00615</name>
</gene>
<feature type="region of interest" description="Disordered" evidence="6">
    <location>
        <begin position="1"/>
        <end position="28"/>
    </location>
</feature>
<name>T0LBZ7_9MICR</name>
<keyword evidence="9" id="KW-1185">Reference proteome</keyword>
<dbReference type="PRINTS" id="PR00058">
    <property type="entry name" value="RIBOSOMALL5"/>
</dbReference>
<evidence type="ECO:0000313" key="8">
    <source>
        <dbReference type="EMBL" id="EQB61809.1"/>
    </source>
</evidence>
<dbReference type="OrthoDB" id="1618453at2759"/>
<evidence type="ECO:0000259" key="7">
    <source>
        <dbReference type="Pfam" id="PF14204"/>
    </source>
</evidence>